<evidence type="ECO:0000313" key="3">
    <source>
        <dbReference type="Proteomes" id="UP000297030"/>
    </source>
</evidence>
<feature type="domain" description="DUF3627" evidence="1">
    <location>
        <begin position="244"/>
        <end position="324"/>
    </location>
</feature>
<evidence type="ECO:0000313" key="2">
    <source>
        <dbReference type="EMBL" id="AKN81013.1"/>
    </source>
</evidence>
<keyword evidence="3" id="KW-1185">Reference proteome</keyword>
<evidence type="ECO:0000259" key="1">
    <source>
        <dbReference type="Pfam" id="PF12299"/>
    </source>
</evidence>
<organism evidence="2 3">
    <name type="scientific">Lonomia obliqua multiple nucleopolyhedrovirus</name>
    <dbReference type="NCBI Taxonomy" id="134394"/>
    <lineage>
        <taxon>Viruses</taxon>
        <taxon>Viruses incertae sedis</taxon>
        <taxon>Naldaviricetes</taxon>
        <taxon>Lefavirales</taxon>
        <taxon>Baculoviridae</taxon>
        <taxon>Alphabaculovirus</taxon>
        <taxon>Alphabaculovirus lonobliquae</taxon>
        <taxon>Lonomia obliqua nucleopolyhedrovirus</taxon>
    </lineage>
</organism>
<dbReference type="Pfam" id="PF12299">
    <property type="entry name" value="DUF3627"/>
    <property type="match status" value="1"/>
</dbReference>
<dbReference type="InterPro" id="IPR022549">
    <property type="entry name" value="DUF3627"/>
</dbReference>
<reference evidence="2 3" key="1">
    <citation type="submission" date="2015-02" db="EMBL/GenBank/DDBJ databases">
        <title>Complete genome of a baculovirus isolated from a medical interest larvae: lLonomia obliqua (Lepidoptera: Saturniidae).</title>
        <authorList>
            <person name="Clara A.-S.W."/>
            <person name="Daniel A.-A.M.P."/>
            <person name="Miguel A.S."/>
            <person name="Jhon F.E.A."/>
            <person name="Fabricio M.S."/>
            <person name="Jose W.L.C."/>
            <person name="Bergmann R.M."/>
            <person name="Fernando M.L."/>
        </authorList>
    </citation>
    <scope>NUCLEOTIDE SEQUENCE [LARGE SCALE GENOMIC DNA]</scope>
    <source>
        <strain evidence="2">SP/2000</strain>
    </source>
</reference>
<gene>
    <name evidence="2" type="primary">Orf-131</name>
</gene>
<accession>A0A126FCA3</accession>
<dbReference type="KEGG" id="vg:40526763"/>
<sequence>MFNWFWKLWLWSSSDTVEGGGIKNHNNHYNNKFTHIIKWKTFQCCTYKFDYKHVFNNKNVIFYNILDYLMGLKITREHISNVNWNDNEILHLNDVIFTSTNHNNNNNNRNKQDNLSSLYGSKQKLVGILQNLNFEHKNKVLLHIMGKKFGDDDNKQDDIHDKIETVLQHVKKLNNNSEKFMLGHEMFKNEVHDKFKQFETRFQDLDAKLNVIQSAEELKHSLQQHYCNNNCINNSDNDNDGKRRVMFPRDITKHQHLAVFSERINDHTKLAFVSGQEYHFRKRKLQYEEDGNMETLYDDVHPNPLLAIQCINENFYEKNYKINKLAKRLINVNCDSAVAKSIVNECLKN</sequence>
<name>A0A126FCA3_9ABAC</name>
<dbReference type="RefSeq" id="YP_009666493.1">
    <property type="nucleotide sequence ID" value="NC_043520.1"/>
</dbReference>
<protein>
    <recommendedName>
        <fullName evidence="1">DUF3627 domain-containing protein</fullName>
    </recommendedName>
</protein>
<dbReference type="EMBL" id="KP763670">
    <property type="protein sequence ID" value="AKN81013.1"/>
    <property type="molecule type" value="Genomic_DNA"/>
</dbReference>
<dbReference type="Proteomes" id="UP000297030">
    <property type="component" value="Segment"/>
</dbReference>
<proteinExistence type="predicted"/>
<dbReference type="GeneID" id="40526763"/>